<sequence>MSGSSGNTQEPLLGSDTKEPAVGVPVNQQEDGSDTVWSGTTWQGFPGCMMCLSPLCCSNWQWDITHRRIDLTHGCCGGSMETIDLRRVTEIHFHRSMLQLCVNRGTITICSDHAEFPDLKLTTFGTKPIFEKLRSAWSQARIATAVGDHDVHHV</sequence>
<feature type="compositionally biased region" description="Polar residues" evidence="1">
    <location>
        <begin position="1"/>
        <end position="10"/>
    </location>
</feature>
<feature type="region of interest" description="Disordered" evidence="1">
    <location>
        <begin position="1"/>
        <end position="36"/>
    </location>
</feature>
<protein>
    <submittedName>
        <fullName evidence="2">G12978 protein</fullName>
    </submittedName>
</protein>
<proteinExistence type="predicted"/>
<dbReference type="EMBL" id="CAXHTA020000021">
    <property type="protein sequence ID" value="CAL5229616.1"/>
    <property type="molecule type" value="Genomic_DNA"/>
</dbReference>
<feature type="compositionally biased region" description="Polar residues" evidence="1">
    <location>
        <begin position="26"/>
        <end position="36"/>
    </location>
</feature>
<dbReference type="Proteomes" id="UP001497392">
    <property type="component" value="Unassembled WGS sequence"/>
</dbReference>
<evidence type="ECO:0000313" key="2">
    <source>
        <dbReference type="EMBL" id="CAL5229616.1"/>
    </source>
</evidence>
<accession>A0ABP1GFT3</accession>
<comment type="caution">
    <text evidence="2">The sequence shown here is derived from an EMBL/GenBank/DDBJ whole genome shotgun (WGS) entry which is preliminary data.</text>
</comment>
<name>A0ABP1GFT3_9CHLO</name>
<keyword evidence="3" id="KW-1185">Reference proteome</keyword>
<evidence type="ECO:0000313" key="3">
    <source>
        <dbReference type="Proteomes" id="UP001497392"/>
    </source>
</evidence>
<organism evidence="2 3">
    <name type="scientific">Coccomyxa viridis</name>
    <dbReference type="NCBI Taxonomy" id="1274662"/>
    <lineage>
        <taxon>Eukaryota</taxon>
        <taxon>Viridiplantae</taxon>
        <taxon>Chlorophyta</taxon>
        <taxon>core chlorophytes</taxon>
        <taxon>Trebouxiophyceae</taxon>
        <taxon>Trebouxiophyceae incertae sedis</taxon>
        <taxon>Coccomyxaceae</taxon>
        <taxon>Coccomyxa</taxon>
    </lineage>
</organism>
<evidence type="ECO:0000256" key="1">
    <source>
        <dbReference type="SAM" id="MobiDB-lite"/>
    </source>
</evidence>
<gene>
    <name evidence="2" type="primary">g12978</name>
    <name evidence="2" type="ORF">VP750_LOCUS11522</name>
</gene>
<reference evidence="2 3" key="1">
    <citation type="submission" date="2024-06" db="EMBL/GenBank/DDBJ databases">
        <authorList>
            <person name="Kraege A."/>
            <person name="Thomma B."/>
        </authorList>
    </citation>
    <scope>NUCLEOTIDE SEQUENCE [LARGE SCALE GENOMIC DNA]</scope>
</reference>